<accession>A0A4R4EB57</accession>
<protein>
    <submittedName>
        <fullName evidence="2">TIGR04086 family membrane protein</fullName>
    </submittedName>
</protein>
<evidence type="ECO:0000313" key="2">
    <source>
        <dbReference type="EMBL" id="TCZ75115.1"/>
    </source>
</evidence>
<keyword evidence="3" id="KW-1185">Reference proteome</keyword>
<keyword evidence="1" id="KW-0812">Transmembrane</keyword>
<feature type="transmembrane region" description="Helical" evidence="1">
    <location>
        <begin position="51"/>
        <end position="68"/>
    </location>
</feature>
<feature type="transmembrane region" description="Helical" evidence="1">
    <location>
        <begin position="104"/>
        <end position="125"/>
    </location>
</feature>
<keyword evidence="1" id="KW-1133">Transmembrane helix</keyword>
<dbReference type="AlphaFoldDB" id="A0A4R4EB57"/>
<dbReference type="InterPro" id="IPR023804">
    <property type="entry name" value="DUF3792_TM"/>
</dbReference>
<organism evidence="2 3">
    <name type="scientific">Paenibacillus albiflavus</name>
    <dbReference type="NCBI Taxonomy" id="2545760"/>
    <lineage>
        <taxon>Bacteria</taxon>
        <taxon>Bacillati</taxon>
        <taxon>Bacillota</taxon>
        <taxon>Bacilli</taxon>
        <taxon>Bacillales</taxon>
        <taxon>Paenibacillaceae</taxon>
        <taxon>Paenibacillus</taxon>
    </lineage>
</organism>
<name>A0A4R4EB57_9BACL</name>
<dbReference type="EMBL" id="SKFG01000022">
    <property type="protein sequence ID" value="TCZ75115.1"/>
    <property type="molecule type" value="Genomic_DNA"/>
</dbReference>
<dbReference type="RefSeq" id="WP_132419526.1">
    <property type="nucleotide sequence ID" value="NZ_SKFG01000022.1"/>
</dbReference>
<feature type="transmembrane region" description="Helical" evidence="1">
    <location>
        <begin position="75"/>
        <end position="98"/>
    </location>
</feature>
<feature type="transmembrane region" description="Helical" evidence="1">
    <location>
        <begin position="12"/>
        <end position="39"/>
    </location>
</feature>
<proteinExistence type="predicted"/>
<dbReference type="NCBIfam" id="TIGR04086">
    <property type="entry name" value="TIGR04086_membr"/>
    <property type="match status" value="1"/>
</dbReference>
<gene>
    <name evidence="2" type="ORF">E0485_18365</name>
</gene>
<evidence type="ECO:0000256" key="1">
    <source>
        <dbReference type="SAM" id="Phobius"/>
    </source>
</evidence>
<reference evidence="2 3" key="1">
    <citation type="submission" date="2019-03" db="EMBL/GenBank/DDBJ databases">
        <authorList>
            <person name="Kim M.K.M."/>
        </authorList>
    </citation>
    <scope>NUCLEOTIDE SEQUENCE [LARGE SCALE GENOMIC DNA]</scope>
    <source>
        <strain evidence="2 3">18JY21-1</strain>
    </source>
</reference>
<dbReference type="Proteomes" id="UP000295418">
    <property type="component" value="Unassembled WGS sequence"/>
</dbReference>
<keyword evidence="1" id="KW-0472">Membrane</keyword>
<comment type="caution">
    <text evidence="2">The sequence shown here is derived from an EMBL/GenBank/DDBJ whole genome shotgun (WGS) entry which is preliminary data.</text>
</comment>
<dbReference type="Pfam" id="PF12670">
    <property type="entry name" value="DUF3792"/>
    <property type="match status" value="1"/>
</dbReference>
<dbReference type="OrthoDB" id="2381657at2"/>
<evidence type="ECO:0000313" key="3">
    <source>
        <dbReference type="Proteomes" id="UP000295418"/>
    </source>
</evidence>
<sequence length="129" mass="13937">MNTIDKDNQAKLFPPLISGLIYAFIVMLAGTLLTSFYLLLSNTGENNLPTLSYLTHIVSLLIGGWITGRKSRAKGWYYGGMLGCMYCIILFLIAFLAYDAGLNTRSIALLGTCLATSAIGGIFGVNSKK</sequence>